<dbReference type="EMBL" id="UFQT01000221">
    <property type="protein sequence ID" value="SSX21941.1"/>
    <property type="molecule type" value="Genomic_DNA"/>
</dbReference>
<evidence type="ECO:0000256" key="3">
    <source>
        <dbReference type="ARBA" id="ARBA00022606"/>
    </source>
</evidence>
<keyword evidence="3 10" id="KW-0716">Sensory transduction</keyword>
<keyword evidence="8 10" id="KW-0675">Receptor</keyword>
<dbReference type="AlphaFoldDB" id="A0A336LY69"/>
<evidence type="ECO:0000256" key="1">
    <source>
        <dbReference type="ARBA" id="ARBA00004651"/>
    </source>
</evidence>
<feature type="transmembrane region" description="Helical" evidence="10">
    <location>
        <begin position="246"/>
        <end position="270"/>
    </location>
</feature>
<dbReference type="SUPFAM" id="SSF90112">
    <property type="entry name" value="Neurotransmitter-gated ion-channel transmembrane pore"/>
    <property type="match status" value="1"/>
</dbReference>
<keyword evidence="7 10" id="KW-0472">Membrane</keyword>
<comment type="similarity">
    <text evidence="10">Belongs to the insect chemoreceptor superfamily. Heteromeric odorant receptor channel (TC 1.A.69) family.</text>
</comment>
<feature type="transmembrane region" description="Helical" evidence="10">
    <location>
        <begin position="51"/>
        <end position="70"/>
    </location>
</feature>
<dbReference type="VEuPathDB" id="VectorBase:CSON005704"/>
<accession>A0A336LY69</accession>
<evidence type="ECO:0000256" key="6">
    <source>
        <dbReference type="ARBA" id="ARBA00022989"/>
    </source>
</evidence>
<dbReference type="PANTHER" id="PTHR21137:SF35">
    <property type="entry name" value="ODORANT RECEPTOR 19A-RELATED"/>
    <property type="match status" value="1"/>
</dbReference>
<evidence type="ECO:0000256" key="8">
    <source>
        <dbReference type="ARBA" id="ARBA00023170"/>
    </source>
</evidence>
<comment type="subcellular location">
    <subcellularLocation>
        <location evidence="1 10">Cell membrane</location>
        <topology evidence="1 10">Multi-pass membrane protein</topology>
    </subcellularLocation>
</comment>
<evidence type="ECO:0000256" key="7">
    <source>
        <dbReference type="ARBA" id="ARBA00023136"/>
    </source>
</evidence>
<keyword evidence="6 10" id="KW-1133">Transmembrane helix</keyword>
<dbReference type="GO" id="GO:0005886">
    <property type="term" value="C:plasma membrane"/>
    <property type="evidence" value="ECO:0007669"/>
    <property type="project" value="UniProtKB-SubCell"/>
</dbReference>
<dbReference type="InterPro" id="IPR036719">
    <property type="entry name" value="Neuro-gated_channel_TM_sf"/>
</dbReference>
<dbReference type="GO" id="GO:0004984">
    <property type="term" value="F:olfactory receptor activity"/>
    <property type="evidence" value="ECO:0007669"/>
    <property type="project" value="InterPro"/>
</dbReference>
<feature type="transmembrane region" description="Helical" evidence="10">
    <location>
        <begin position="215"/>
        <end position="240"/>
    </location>
</feature>
<feature type="transmembrane region" description="Helical" evidence="10">
    <location>
        <begin position="98"/>
        <end position="124"/>
    </location>
</feature>
<evidence type="ECO:0000256" key="2">
    <source>
        <dbReference type="ARBA" id="ARBA00022475"/>
    </source>
</evidence>
<keyword evidence="4 10" id="KW-0812">Transmembrane</keyword>
<dbReference type="GO" id="GO:0005549">
    <property type="term" value="F:odorant binding"/>
    <property type="evidence" value="ECO:0007669"/>
    <property type="project" value="InterPro"/>
</dbReference>
<dbReference type="GO" id="GO:0007165">
    <property type="term" value="P:signal transduction"/>
    <property type="evidence" value="ECO:0007669"/>
    <property type="project" value="UniProtKB-KW"/>
</dbReference>
<gene>
    <name evidence="11" type="primary">CSON005704</name>
</gene>
<protein>
    <recommendedName>
        <fullName evidence="10">Odorant receptor</fullName>
    </recommendedName>
</protein>
<comment type="caution">
    <text evidence="10">Lacks conserved residue(s) required for the propagation of feature annotation.</text>
</comment>
<name>A0A336LY69_CULSO</name>
<reference evidence="11" key="1">
    <citation type="submission" date="2018-07" db="EMBL/GenBank/DDBJ databases">
        <authorList>
            <person name="Quirk P.G."/>
            <person name="Krulwich T.A."/>
        </authorList>
    </citation>
    <scope>NUCLEOTIDE SEQUENCE</scope>
</reference>
<evidence type="ECO:0000256" key="9">
    <source>
        <dbReference type="ARBA" id="ARBA00023224"/>
    </source>
</evidence>
<keyword evidence="5 10" id="KW-0552">Olfaction</keyword>
<dbReference type="InterPro" id="IPR004117">
    <property type="entry name" value="7tm6_olfct_rcpt"/>
</dbReference>
<sequence length="347" mass="40709">MIWFQIIRGKINEVFDWVKTLHGYRNDTLVERYSIPIYQNFFNVFMTFKKLFTLLISFDTISMTLLPLAIPGVDYTMPIEIYFKQNTDNDTGIFILNYVFQMILIADGIIFFSVLLLIFFIASFHLLNELKLIKVLCKKIGLHEEFEIIKSLRESKQRSKNNQNNSVQQEDDDLMEALWEVNLDSENDFEPSSEILKSIINLHSNIFESLDRINFIFSSPIMIFEGQIVLTNCMVVVMLLVDRTRIIYFAIVNILVTFIYLLMSVISSVVKSGFEDVLTSLYTSKWYCLKIKDRKILNQILEMSQKPKALNVGFLSECNLDRFTNVMKFIYNTCLMIKFFVEKNMKP</sequence>
<evidence type="ECO:0000313" key="11">
    <source>
        <dbReference type="EMBL" id="SSX21941.1"/>
    </source>
</evidence>
<keyword evidence="9 10" id="KW-0807">Transducer</keyword>
<evidence type="ECO:0000256" key="5">
    <source>
        <dbReference type="ARBA" id="ARBA00022725"/>
    </source>
</evidence>
<proteinExistence type="inferred from homology"/>
<dbReference type="PANTHER" id="PTHR21137">
    <property type="entry name" value="ODORANT RECEPTOR"/>
    <property type="match status" value="1"/>
</dbReference>
<keyword evidence="2" id="KW-1003">Cell membrane</keyword>
<evidence type="ECO:0000256" key="4">
    <source>
        <dbReference type="ARBA" id="ARBA00022692"/>
    </source>
</evidence>
<dbReference type="Pfam" id="PF02949">
    <property type="entry name" value="7tm_6"/>
    <property type="match status" value="1"/>
</dbReference>
<evidence type="ECO:0000256" key="10">
    <source>
        <dbReference type="RuleBase" id="RU351113"/>
    </source>
</evidence>
<organism evidence="11">
    <name type="scientific">Culicoides sonorensis</name>
    <name type="common">Biting midge</name>
    <dbReference type="NCBI Taxonomy" id="179676"/>
    <lineage>
        <taxon>Eukaryota</taxon>
        <taxon>Metazoa</taxon>
        <taxon>Ecdysozoa</taxon>
        <taxon>Arthropoda</taxon>
        <taxon>Hexapoda</taxon>
        <taxon>Insecta</taxon>
        <taxon>Pterygota</taxon>
        <taxon>Neoptera</taxon>
        <taxon>Endopterygota</taxon>
        <taxon>Diptera</taxon>
        <taxon>Nematocera</taxon>
        <taxon>Chironomoidea</taxon>
        <taxon>Ceratopogonidae</taxon>
        <taxon>Ceratopogoninae</taxon>
        <taxon>Culicoides</taxon>
        <taxon>Monoculicoides</taxon>
    </lineage>
</organism>
<dbReference type="GO" id="GO:0006811">
    <property type="term" value="P:monoatomic ion transport"/>
    <property type="evidence" value="ECO:0007669"/>
    <property type="project" value="InterPro"/>
</dbReference>